<dbReference type="EnsemblPlants" id="OBART04G30920.1">
    <property type="protein sequence ID" value="OBART04G30920.1"/>
    <property type="gene ID" value="OBART04G30920"/>
</dbReference>
<name>A0A0D3G257_9ORYZ</name>
<dbReference type="Gramene" id="OBART04G30920.1">
    <property type="protein sequence ID" value="OBART04G30920.1"/>
    <property type="gene ID" value="OBART04G30920"/>
</dbReference>
<dbReference type="PANTHER" id="PTHR35770">
    <property type="entry name" value="U2 SMALL NUCLEAR RIBONUCLEOPROTEIN AUXILIARY FACTOR-LIKE PROTEIN"/>
    <property type="match status" value="1"/>
</dbReference>
<sequence>MAMAMDAFGSVFGEAKPPVTIRMRPVLFHAHAHAHTDDVSQLRLLATDLHSLAWDRSLSLSDIDDLRDDVGIGGSCSDFLDYLKSCLSSGEVNLLFPHNGLDRVHLVATKAKGLPRITISLNTLTHSTLNDVIANFSLSLYAAFRTTQDHASRDKRKATKPKLVANQVPSVSDVTQGSDQVIVPAQQQTPVVSPIKVPPAKATKRIAPVSRRLYGRECEELCCKILRKMLKNTESTVEPEKIFFLPAPALASSPQGEGMNNVRPSMVSFQDSLFLCDMMFTLVLLNVHGAAQRQVVSPGFRIEQELHALGLLDP</sequence>
<dbReference type="AlphaFoldDB" id="A0A0D3G257"/>
<organism evidence="1">
    <name type="scientific">Oryza barthii</name>
    <dbReference type="NCBI Taxonomy" id="65489"/>
    <lineage>
        <taxon>Eukaryota</taxon>
        <taxon>Viridiplantae</taxon>
        <taxon>Streptophyta</taxon>
        <taxon>Embryophyta</taxon>
        <taxon>Tracheophyta</taxon>
        <taxon>Spermatophyta</taxon>
        <taxon>Magnoliopsida</taxon>
        <taxon>Liliopsida</taxon>
        <taxon>Poales</taxon>
        <taxon>Poaceae</taxon>
        <taxon>BOP clade</taxon>
        <taxon>Oryzoideae</taxon>
        <taxon>Oryzeae</taxon>
        <taxon>Oryzinae</taxon>
        <taxon>Oryza</taxon>
    </lineage>
</organism>
<dbReference type="STRING" id="65489.A0A0D3G257"/>
<dbReference type="eggNOG" id="ENOG502RXHS">
    <property type="taxonomic scope" value="Eukaryota"/>
</dbReference>
<keyword evidence="2" id="KW-1185">Reference proteome</keyword>
<dbReference type="PaxDb" id="65489-OBART04G30920.1"/>
<dbReference type="HOGENOM" id="CLU_075425_1_0_1"/>
<reference evidence="1" key="1">
    <citation type="journal article" date="2009" name="Rice">
        <title>De Novo Next Generation Sequencing of Plant Genomes.</title>
        <authorList>
            <person name="Rounsley S."/>
            <person name="Marri P.R."/>
            <person name="Yu Y."/>
            <person name="He R."/>
            <person name="Sisneros N."/>
            <person name="Goicoechea J.L."/>
            <person name="Lee S.J."/>
            <person name="Angelova A."/>
            <person name="Kudrna D."/>
            <person name="Luo M."/>
            <person name="Affourtit J."/>
            <person name="Desany B."/>
            <person name="Knight J."/>
            <person name="Niazi F."/>
            <person name="Egholm M."/>
            <person name="Wing R.A."/>
        </authorList>
    </citation>
    <scope>NUCLEOTIDE SEQUENCE [LARGE SCALE GENOMIC DNA]</scope>
    <source>
        <strain evidence="1">cv. IRGC 105608</strain>
    </source>
</reference>
<accession>A0A0D3G257</accession>
<dbReference type="Proteomes" id="UP000026960">
    <property type="component" value="Chromosome 4"/>
</dbReference>
<proteinExistence type="predicted"/>
<evidence type="ECO:0000313" key="1">
    <source>
        <dbReference type="EnsemblPlants" id="OBART04G30920.1"/>
    </source>
</evidence>
<reference evidence="1" key="2">
    <citation type="submission" date="2015-03" db="UniProtKB">
        <authorList>
            <consortium name="EnsemblPlants"/>
        </authorList>
    </citation>
    <scope>IDENTIFICATION</scope>
</reference>
<protein>
    <submittedName>
        <fullName evidence="1">Uncharacterized protein</fullName>
    </submittedName>
</protein>
<dbReference type="PANTHER" id="PTHR35770:SF1">
    <property type="entry name" value="U2 SMALL NUCLEAR RIBONUCLEOPROTEIN AUXILIARY FACTOR-LIKE PROTEIN"/>
    <property type="match status" value="1"/>
</dbReference>
<evidence type="ECO:0000313" key="2">
    <source>
        <dbReference type="Proteomes" id="UP000026960"/>
    </source>
</evidence>